<dbReference type="EMBL" id="LNIX01000041">
    <property type="protein sequence ID" value="OXA39144.1"/>
    <property type="molecule type" value="Genomic_DNA"/>
</dbReference>
<keyword evidence="1" id="KW-0489">Methyltransferase</keyword>
<dbReference type="PANTHER" id="PTHR43667">
    <property type="entry name" value="CYCLOPROPANE-FATTY-ACYL-PHOSPHOLIPID SYNTHASE"/>
    <property type="match status" value="1"/>
</dbReference>
<dbReference type="AlphaFoldDB" id="A0A226D2N6"/>
<name>A0A226D2N6_FOLCA</name>
<dbReference type="Pfam" id="PF02353">
    <property type="entry name" value="CMAS"/>
    <property type="match status" value="1"/>
</dbReference>
<dbReference type="GO" id="GO:0006629">
    <property type="term" value="P:lipid metabolic process"/>
    <property type="evidence" value="ECO:0007669"/>
    <property type="project" value="UniProtKB-KW"/>
</dbReference>
<dbReference type="SUPFAM" id="SSF53335">
    <property type="entry name" value="S-adenosyl-L-methionine-dependent methyltransferases"/>
    <property type="match status" value="1"/>
</dbReference>
<sequence>MKGWSSRAGVNHGMEMVGWTPTGWVRGLEKSANPSNSPSPGKGTCIPCVVKKEIPTTWNEIRISKDSKSEKSGFFEYPDLPTLIVISLEYFKLLTDKEHMQHSCGYYANGATTYAESQVEKLKLIASKLQLKPGMTLLDVGCGFGGLAKFMADKFGVTVEGVTVCDSMAKQAQNHCRGSKVTIKNQHWRRMEGKFDRIAIIEMMEHVGKQNWDEFFTIIQSLLKPGGRILLQHYAVDPGIPHFFEFPCKYHFGQVYFGGLDEFVAYSTRYFHIANVQDFTLDAEICAKHFIEMIDDNREEMEALVGPKLVRALRVTYATALAGSKSKGLKIYQTVLVGKDDRNRVPVE</sequence>
<evidence type="ECO:0000256" key="1">
    <source>
        <dbReference type="ARBA" id="ARBA00022603"/>
    </source>
</evidence>
<dbReference type="Gene3D" id="3.40.50.150">
    <property type="entry name" value="Vaccinia Virus protein VP39"/>
    <property type="match status" value="1"/>
</dbReference>
<accession>A0A226D2N6</accession>
<evidence type="ECO:0000256" key="2">
    <source>
        <dbReference type="ARBA" id="ARBA00022679"/>
    </source>
</evidence>
<proteinExistence type="predicted"/>
<evidence type="ECO:0000256" key="4">
    <source>
        <dbReference type="ARBA" id="ARBA00023098"/>
    </source>
</evidence>
<dbReference type="InterPro" id="IPR029063">
    <property type="entry name" value="SAM-dependent_MTases_sf"/>
</dbReference>
<dbReference type="Proteomes" id="UP000198287">
    <property type="component" value="Unassembled WGS sequence"/>
</dbReference>
<comment type="caution">
    <text evidence="5">The sequence shown here is derived from an EMBL/GenBank/DDBJ whole genome shotgun (WGS) entry which is preliminary data.</text>
</comment>
<evidence type="ECO:0000256" key="3">
    <source>
        <dbReference type="ARBA" id="ARBA00022691"/>
    </source>
</evidence>
<keyword evidence="3" id="KW-0949">S-adenosyl-L-methionine</keyword>
<dbReference type="InterPro" id="IPR050723">
    <property type="entry name" value="CFA/CMAS"/>
</dbReference>
<keyword evidence="4" id="KW-0443">Lipid metabolism</keyword>
<dbReference type="GO" id="GO:0032259">
    <property type="term" value="P:methylation"/>
    <property type="evidence" value="ECO:0007669"/>
    <property type="project" value="UniProtKB-KW"/>
</dbReference>
<dbReference type="CDD" id="cd02440">
    <property type="entry name" value="AdoMet_MTases"/>
    <property type="match status" value="1"/>
</dbReference>
<gene>
    <name evidence="5" type="ORF">Fcan01_26163</name>
</gene>
<evidence type="ECO:0000313" key="6">
    <source>
        <dbReference type="Proteomes" id="UP000198287"/>
    </source>
</evidence>
<keyword evidence="6" id="KW-1185">Reference proteome</keyword>
<reference evidence="5 6" key="1">
    <citation type="submission" date="2015-12" db="EMBL/GenBank/DDBJ databases">
        <title>The genome of Folsomia candida.</title>
        <authorList>
            <person name="Faddeeva A."/>
            <person name="Derks M.F."/>
            <person name="Anvar Y."/>
            <person name="Smit S."/>
            <person name="Van Straalen N."/>
            <person name="Roelofs D."/>
        </authorList>
    </citation>
    <scope>NUCLEOTIDE SEQUENCE [LARGE SCALE GENOMIC DNA]</scope>
    <source>
        <strain evidence="5 6">VU population</strain>
        <tissue evidence="5">Whole body</tissue>
    </source>
</reference>
<dbReference type="OrthoDB" id="8300214at2759"/>
<organism evidence="5 6">
    <name type="scientific">Folsomia candida</name>
    <name type="common">Springtail</name>
    <dbReference type="NCBI Taxonomy" id="158441"/>
    <lineage>
        <taxon>Eukaryota</taxon>
        <taxon>Metazoa</taxon>
        <taxon>Ecdysozoa</taxon>
        <taxon>Arthropoda</taxon>
        <taxon>Hexapoda</taxon>
        <taxon>Collembola</taxon>
        <taxon>Entomobryomorpha</taxon>
        <taxon>Isotomoidea</taxon>
        <taxon>Isotomidae</taxon>
        <taxon>Proisotominae</taxon>
        <taxon>Folsomia</taxon>
    </lineage>
</organism>
<dbReference type="STRING" id="158441.A0A226D2N6"/>
<dbReference type="GO" id="GO:0008168">
    <property type="term" value="F:methyltransferase activity"/>
    <property type="evidence" value="ECO:0007669"/>
    <property type="project" value="UniProtKB-KW"/>
</dbReference>
<protein>
    <submittedName>
        <fullName evidence="5">Cyclopropane-fatty-acyl-phospholipid synthase</fullName>
    </submittedName>
</protein>
<evidence type="ECO:0000313" key="5">
    <source>
        <dbReference type="EMBL" id="OXA39144.1"/>
    </source>
</evidence>
<dbReference type="PANTHER" id="PTHR43667:SF1">
    <property type="entry name" value="CYCLOPROPANE-FATTY-ACYL-PHOSPHOLIPID SYNTHASE"/>
    <property type="match status" value="1"/>
</dbReference>
<keyword evidence="2" id="KW-0808">Transferase</keyword>